<comment type="catalytic activity">
    <reaction evidence="15">
        <text>1-hexadecanoyl-2-(9Z-octadecenoyl)-sn-glycero-3-phosphoethanolamine + H2O = 1-hexadecanoyl-sn-glycero-3-phosphoethanolamine + (9Z)-octadecenoate + H(+)</text>
        <dbReference type="Rhea" id="RHEA:40911"/>
        <dbReference type="ChEBI" id="CHEBI:15377"/>
        <dbReference type="ChEBI" id="CHEBI:15378"/>
        <dbReference type="ChEBI" id="CHEBI:30823"/>
        <dbReference type="ChEBI" id="CHEBI:73004"/>
        <dbReference type="ChEBI" id="CHEBI:73007"/>
    </reaction>
    <physiologicalReaction direction="left-to-right" evidence="15">
        <dbReference type="Rhea" id="RHEA:40912"/>
    </physiologicalReaction>
</comment>
<dbReference type="Pfam" id="PF00068">
    <property type="entry name" value="Phospholip_A2_1"/>
    <property type="match status" value="1"/>
</dbReference>
<comment type="cofactor">
    <cofactor evidence="20">
        <name>Ca(2+)</name>
        <dbReference type="ChEBI" id="CHEBI:29108"/>
    </cofactor>
</comment>
<evidence type="ECO:0000313" key="22">
    <source>
        <dbReference type="EMBL" id="CAK6440696.1"/>
    </source>
</evidence>
<evidence type="ECO:0000256" key="12">
    <source>
        <dbReference type="ARBA" id="ARBA00048221"/>
    </source>
</evidence>
<dbReference type="CDD" id="cd00125">
    <property type="entry name" value="PLA2c"/>
    <property type="match status" value="1"/>
</dbReference>
<feature type="domain" description="Phospholipase A2-like central" evidence="21">
    <location>
        <begin position="21"/>
        <end position="138"/>
    </location>
</feature>
<evidence type="ECO:0000256" key="8">
    <source>
        <dbReference type="ARBA" id="ARBA00036719"/>
    </source>
</evidence>
<evidence type="ECO:0000256" key="9">
    <source>
        <dbReference type="ARBA" id="ARBA00036775"/>
    </source>
</evidence>
<dbReference type="Gene3D" id="1.20.90.10">
    <property type="entry name" value="Phospholipase A2 domain"/>
    <property type="match status" value="1"/>
</dbReference>
<keyword evidence="5" id="KW-0929">Antimicrobial</keyword>
<reference evidence="22" key="1">
    <citation type="submission" date="2023-12" db="EMBL/GenBank/DDBJ databases">
        <authorList>
            <person name="Brown T."/>
        </authorList>
    </citation>
    <scope>NUCLEOTIDE SEQUENCE</scope>
</reference>
<comment type="catalytic activity">
    <reaction evidence="11">
        <text>1,2-dihexadecanoyl-sn-glycero-3-phospho-(1'-sn-glycerol) + H2O = 1-hexadecanoyl-sn-glycero-3-phospho-(1'-sn-glycerol) + hexadecanoate + H(+)</text>
        <dbReference type="Rhea" id="RHEA:45472"/>
        <dbReference type="ChEBI" id="CHEBI:7896"/>
        <dbReference type="ChEBI" id="CHEBI:15377"/>
        <dbReference type="ChEBI" id="CHEBI:15378"/>
        <dbReference type="ChEBI" id="CHEBI:72829"/>
        <dbReference type="ChEBI" id="CHEBI:75158"/>
    </reaction>
    <physiologicalReaction direction="left-to-right" evidence="11">
        <dbReference type="Rhea" id="RHEA:45473"/>
    </physiologicalReaction>
</comment>
<name>A0ABN9ZVG6_PIPNA</name>
<evidence type="ECO:0000256" key="6">
    <source>
        <dbReference type="ARBA" id="ARBA00023157"/>
    </source>
</evidence>
<evidence type="ECO:0000256" key="3">
    <source>
        <dbReference type="ARBA" id="ARBA00007056"/>
    </source>
</evidence>
<feature type="chain" id="PRO_5044976601" description="Phospholipase A2" evidence="20">
    <location>
        <begin position="21"/>
        <end position="144"/>
    </location>
</feature>
<sequence length="144" mass="16344">MKTLLLVALAMAFGPLQTHGNLLDFQEMIQFTTGKNAMSNYAFYGCYCGYGGRGTPKDATDWCCAAHDCCYRRLEKQECGTKKLKYNVTFSEGQIICGDQDYCPRQVCECDKTAATCFASNRNTYKRRYQFYSNMLCRGRGPQC</sequence>
<evidence type="ECO:0000256" key="17">
    <source>
        <dbReference type="ARBA" id="ARBA00049039"/>
    </source>
</evidence>
<comment type="catalytic activity">
    <reaction evidence="16">
        <text>1-hexadecanoyl-2-(9Z-octadecenoyl)-sn-glycero-3-phosphocholine + H2O = 1-hexadecanoyl-sn-glycero-3-phosphocholine + (9Z)-octadecenoate + H(+)</text>
        <dbReference type="Rhea" id="RHEA:38779"/>
        <dbReference type="ChEBI" id="CHEBI:15377"/>
        <dbReference type="ChEBI" id="CHEBI:15378"/>
        <dbReference type="ChEBI" id="CHEBI:30823"/>
        <dbReference type="ChEBI" id="CHEBI:72998"/>
        <dbReference type="ChEBI" id="CHEBI:73001"/>
    </reaction>
    <physiologicalReaction direction="left-to-right" evidence="16">
        <dbReference type="Rhea" id="RHEA:38780"/>
    </physiologicalReaction>
</comment>
<organism evidence="22 23">
    <name type="scientific">Pipistrellus nathusii</name>
    <name type="common">Nathusius' pipistrelle</name>
    <dbReference type="NCBI Taxonomy" id="59473"/>
    <lineage>
        <taxon>Eukaryota</taxon>
        <taxon>Metazoa</taxon>
        <taxon>Chordata</taxon>
        <taxon>Craniata</taxon>
        <taxon>Vertebrata</taxon>
        <taxon>Euteleostomi</taxon>
        <taxon>Mammalia</taxon>
        <taxon>Eutheria</taxon>
        <taxon>Laurasiatheria</taxon>
        <taxon>Chiroptera</taxon>
        <taxon>Yangochiroptera</taxon>
        <taxon>Vespertilionidae</taxon>
        <taxon>Pipistrellus</taxon>
    </lineage>
</organism>
<feature type="signal peptide" evidence="20">
    <location>
        <begin position="1"/>
        <end position="20"/>
    </location>
</feature>
<evidence type="ECO:0000256" key="5">
    <source>
        <dbReference type="ARBA" id="ARBA00022638"/>
    </source>
</evidence>
<dbReference type="InterPro" id="IPR001211">
    <property type="entry name" value="PLA2"/>
</dbReference>
<dbReference type="EC" id="3.1.1.4" evidence="20"/>
<dbReference type="SUPFAM" id="SSF48619">
    <property type="entry name" value="Phospholipase A2, PLA2"/>
    <property type="match status" value="1"/>
</dbReference>
<dbReference type="PROSITE" id="PS00119">
    <property type="entry name" value="PA2_ASP"/>
    <property type="match status" value="1"/>
</dbReference>
<evidence type="ECO:0000256" key="2">
    <source>
        <dbReference type="ARBA" id="ARBA00004613"/>
    </source>
</evidence>
<evidence type="ECO:0000256" key="16">
    <source>
        <dbReference type="ARBA" id="ARBA00048699"/>
    </source>
</evidence>
<comment type="catalytic activity">
    <reaction evidence="12">
        <text>N-hexadecanoyl-1,2-di-(9Z-octadecenoyl)-sn-glycero-3-phosphoethanolamine + H2O = N-hexadecanoyl-1-(9Z-octadecenoyl)-sn-glycero-3-phosphoethanolamine + (9Z)-octadecenoate + H(+)</text>
        <dbReference type="Rhea" id="RHEA:45424"/>
        <dbReference type="ChEBI" id="CHEBI:15377"/>
        <dbReference type="ChEBI" id="CHEBI:15378"/>
        <dbReference type="ChEBI" id="CHEBI:30823"/>
        <dbReference type="ChEBI" id="CHEBI:78097"/>
        <dbReference type="ChEBI" id="CHEBI:85217"/>
    </reaction>
    <physiologicalReaction direction="left-to-right" evidence="12">
        <dbReference type="Rhea" id="RHEA:45425"/>
    </physiologicalReaction>
</comment>
<evidence type="ECO:0000256" key="14">
    <source>
        <dbReference type="ARBA" id="ARBA00048541"/>
    </source>
</evidence>
<keyword evidence="20" id="KW-0378">Hydrolase</keyword>
<comment type="catalytic activity">
    <reaction evidence="17">
        <text>1-hexadecanoyl-2-(9Z,12Z-octadecadienoyl)-sn-glycero-3-phosphoethanolamine + H2O = 1-hexadecanoyl-sn-glycero-3-phosphoethanolamine + (9Z,12Z)-octadecadienoate + H(+)</text>
        <dbReference type="Rhea" id="RHEA:40815"/>
        <dbReference type="ChEBI" id="CHEBI:15377"/>
        <dbReference type="ChEBI" id="CHEBI:15378"/>
        <dbReference type="ChEBI" id="CHEBI:30245"/>
        <dbReference type="ChEBI" id="CHEBI:73004"/>
        <dbReference type="ChEBI" id="CHEBI:73008"/>
    </reaction>
    <physiologicalReaction direction="left-to-right" evidence="17">
        <dbReference type="Rhea" id="RHEA:40816"/>
    </physiologicalReaction>
</comment>
<evidence type="ECO:0000256" key="11">
    <source>
        <dbReference type="ARBA" id="ARBA00048080"/>
    </source>
</evidence>
<keyword evidence="6" id="KW-1015">Disulfide bond</keyword>
<comment type="catalytic activity">
    <reaction evidence="7">
        <text>1-hexadecanoyl-2-(9Z,12Z-octadecadienoyl)-sn-glycero-3-phosphocholine + H2O = (9Z,12Z)-octadecadienoate + 1-hexadecanoyl-sn-glycero-3-phosphocholine + H(+)</text>
        <dbReference type="Rhea" id="RHEA:40811"/>
        <dbReference type="ChEBI" id="CHEBI:15377"/>
        <dbReference type="ChEBI" id="CHEBI:15378"/>
        <dbReference type="ChEBI" id="CHEBI:30245"/>
        <dbReference type="ChEBI" id="CHEBI:72998"/>
        <dbReference type="ChEBI" id="CHEBI:73002"/>
    </reaction>
    <physiologicalReaction direction="left-to-right" evidence="7">
        <dbReference type="Rhea" id="RHEA:40812"/>
    </physiologicalReaction>
</comment>
<dbReference type="InterPro" id="IPR016090">
    <property type="entry name" value="PLA2-like_dom"/>
</dbReference>
<dbReference type="PANTHER" id="PTHR11716:SF9">
    <property type="entry name" value="PHOSPHOLIPASE A2, MEMBRANE ASSOCIATED"/>
    <property type="match status" value="1"/>
</dbReference>
<comment type="catalytic activity">
    <reaction evidence="10">
        <text>1-hexadecanoyl-2-(9Z-octadecenoyl)-sn-glycero-3-phospho-(1'-sn-glycerol) + H2O = 1-hexadecanoyl-sn-glycero-3-phospho-(1'-sn-glycerol) + (9Z)-octadecenoate + H(+)</text>
        <dbReference type="Rhea" id="RHEA:40919"/>
        <dbReference type="ChEBI" id="CHEBI:15377"/>
        <dbReference type="ChEBI" id="CHEBI:15378"/>
        <dbReference type="ChEBI" id="CHEBI:30823"/>
        <dbReference type="ChEBI" id="CHEBI:72841"/>
        <dbReference type="ChEBI" id="CHEBI:75158"/>
    </reaction>
    <physiologicalReaction direction="left-to-right" evidence="10">
        <dbReference type="Rhea" id="RHEA:40920"/>
    </physiologicalReaction>
</comment>
<dbReference type="PANTHER" id="PTHR11716">
    <property type="entry name" value="PHOSPHOLIPASE A2 FAMILY MEMBER"/>
    <property type="match status" value="1"/>
</dbReference>
<keyword evidence="23" id="KW-1185">Reference proteome</keyword>
<comment type="subcellular location">
    <subcellularLocation>
        <location evidence="1">Mitochondrion outer membrane</location>
        <topology evidence="1">Peripheral membrane protein</topology>
    </subcellularLocation>
    <subcellularLocation>
        <location evidence="2 20">Secreted</location>
    </subcellularLocation>
</comment>
<evidence type="ECO:0000256" key="7">
    <source>
        <dbReference type="ARBA" id="ARBA00023408"/>
    </source>
</evidence>
<comment type="catalytic activity">
    <reaction evidence="20">
        <text>a 1,2-diacyl-sn-glycero-3-phosphocholine + H2O = a 1-acyl-sn-glycero-3-phosphocholine + a fatty acid + H(+)</text>
        <dbReference type="Rhea" id="RHEA:15801"/>
        <dbReference type="ChEBI" id="CHEBI:15377"/>
        <dbReference type="ChEBI" id="CHEBI:15378"/>
        <dbReference type="ChEBI" id="CHEBI:28868"/>
        <dbReference type="ChEBI" id="CHEBI:57643"/>
        <dbReference type="ChEBI" id="CHEBI:58168"/>
        <dbReference type="EC" id="3.1.1.4"/>
    </reaction>
</comment>
<evidence type="ECO:0000256" key="19">
    <source>
        <dbReference type="RuleBase" id="RU003654"/>
    </source>
</evidence>
<dbReference type="EMBL" id="OY882859">
    <property type="protein sequence ID" value="CAK6440696.1"/>
    <property type="molecule type" value="Genomic_DNA"/>
</dbReference>
<dbReference type="Proteomes" id="UP001314169">
    <property type="component" value="Chromosome 2"/>
</dbReference>
<dbReference type="PROSITE" id="PS00118">
    <property type="entry name" value="PA2_HIS"/>
    <property type="match status" value="1"/>
</dbReference>
<evidence type="ECO:0000256" key="10">
    <source>
        <dbReference type="ARBA" id="ARBA00048015"/>
    </source>
</evidence>
<proteinExistence type="inferred from homology"/>
<comment type="catalytic activity">
    <reaction evidence="8">
        <text>1-hexadecanoyl-2-(4Z,7Z,10Z,13Z,16Z,19Z-docosahexaenoyl)-sn-glycero-3-phosphocholine + H2O = (4Z,7Z,10Z,13Z,16Z,19Z)-docosahexaenoate + 1-hexadecanoyl-sn-glycero-3-phosphocholine + H(+)</text>
        <dbReference type="Rhea" id="RHEA:41231"/>
        <dbReference type="ChEBI" id="CHEBI:15377"/>
        <dbReference type="ChEBI" id="CHEBI:15378"/>
        <dbReference type="ChEBI" id="CHEBI:72998"/>
        <dbReference type="ChEBI" id="CHEBI:74963"/>
        <dbReference type="ChEBI" id="CHEBI:77016"/>
    </reaction>
    <physiologicalReaction direction="left-to-right" evidence="8">
        <dbReference type="Rhea" id="RHEA:41232"/>
    </physiologicalReaction>
</comment>
<dbReference type="PRINTS" id="PR00389">
    <property type="entry name" value="PHPHLIPASEA2"/>
</dbReference>
<dbReference type="InterPro" id="IPR033113">
    <property type="entry name" value="PLA2_histidine"/>
</dbReference>
<comment type="catalytic activity">
    <reaction evidence="18">
        <text>1-hexadecanoyl-2-(9Z-octadecenoyl)-sn-glycero-3-phosphoglycerol + H2O = 1-hexadecanoyl-sn-glycero-3-phosphoglycerol + (9Z)-octadecenoate + H(+)</text>
        <dbReference type="Rhea" id="RHEA:44524"/>
        <dbReference type="ChEBI" id="CHEBI:15377"/>
        <dbReference type="ChEBI" id="CHEBI:15378"/>
        <dbReference type="ChEBI" id="CHEBI:30823"/>
        <dbReference type="ChEBI" id="CHEBI:84472"/>
        <dbReference type="ChEBI" id="CHEBI:84475"/>
    </reaction>
    <physiologicalReaction direction="left-to-right" evidence="18">
        <dbReference type="Rhea" id="RHEA:44525"/>
    </physiologicalReaction>
</comment>
<evidence type="ECO:0000256" key="13">
    <source>
        <dbReference type="ARBA" id="ARBA00048227"/>
    </source>
</evidence>
<keyword evidence="20" id="KW-0106">Calcium</keyword>
<protein>
    <recommendedName>
        <fullName evidence="20">Phospholipase A2</fullName>
        <ecNumber evidence="20">3.1.1.4</ecNumber>
    </recommendedName>
</protein>
<dbReference type="InterPro" id="IPR036444">
    <property type="entry name" value="PLipase_A2_dom_sf"/>
</dbReference>
<dbReference type="InterPro" id="IPR033112">
    <property type="entry name" value="PLA2_Asp_AS"/>
</dbReference>
<evidence type="ECO:0000259" key="21">
    <source>
        <dbReference type="SMART" id="SM00085"/>
    </source>
</evidence>
<evidence type="ECO:0000256" key="18">
    <source>
        <dbReference type="ARBA" id="ARBA00049282"/>
    </source>
</evidence>
<keyword evidence="4 20" id="KW-0964">Secreted</keyword>
<comment type="catalytic activity">
    <reaction evidence="13">
        <text>1,2-dihexadecanoyl-sn-glycero-3-phosphocholine + H2O = 1-hexadecanoyl-sn-glycero-3-phosphocholine + hexadecanoate + H(+)</text>
        <dbReference type="Rhea" id="RHEA:41223"/>
        <dbReference type="ChEBI" id="CHEBI:7896"/>
        <dbReference type="ChEBI" id="CHEBI:15377"/>
        <dbReference type="ChEBI" id="CHEBI:15378"/>
        <dbReference type="ChEBI" id="CHEBI:72998"/>
        <dbReference type="ChEBI" id="CHEBI:72999"/>
    </reaction>
    <physiologicalReaction direction="left-to-right" evidence="13">
        <dbReference type="Rhea" id="RHEA:41224"/>
    </physiologicalReaction>
</comment>
<keyword evidence="20" id="KW-0443">Lipid metabolism</keyword>
<comment type="similarity">
    <text evidence="3 19">Belongs to the phospholipase A2 family.</text>
</comment>
<keyword evidence="20" id="KW-0732">Signal</keyword>
<comment type="catalytic activity">
    <reaction evidence="9">
        <text>a 1,2-diacyl-sn-glycero-3-phosphoethanolamine + H2O = a 1-acyl-sn-glycero-3-phosphoethanolamine + a fatty acid + H(+)</text>
        <dbReference type="Rhea" id="RHEA:44604"/>
        <dbReference type="ChEBI" id="CHEBI:15377"/>
        <dbReference type="ChEBI" id="CHEBI:15378"/>
        <dbReference type="ChEBI" id="CHEBI:28868"/>
        <dbReference type="ChEBI" id="CHEBI:64381"/>
        <dbReference type="ChEBI" id="CHEBI:64612"/>
    </reaction>
    <physiologicalReaction direction="left-to-right" evidence="9">
        <dbReference type="Rhea" id="RHEA:44605"/>
    </physiologicalReaction>
</comment>
<comment type="catalytic activity">
    <reaction evidence="14">
        <text>1-hexadecanoyl-2-(5Z,8Z,11Z,14Z-eicosatetraenoyl)-sn-glycero-3-phosphoethanolamine + H2O = 1-hexadecanoyl-sn-glycero-3-phosphoethanolamine + (5Z,8Z,11Z,14Z)-eicosatetraenoate + H(+)</text>
        <dbReference type="Rhea" id="RHEA:40431"/>
        <dbReference type="ChEBI" id="CHEBI:15377"/>
        <dbReference type="ChEBI" id="CHEBI:15378"/>
        <dbReference type="ChEBI" id="CHEBI:32395"/>
        <dbReference type="ChEBI" id="CHEBI:73004"/>
        <dbReference type="ChEBI" id="CHEBI:73009"/>
    </reaction>
    <physiologicalReaction direction="left-to-right" evidence="14">
        <dbReference type="Rhea" id="RHEA:40432"/>
    </physiologicalReaction>
</comment>
<evidence type="ECO:0000256" key="15">
    <source>
        <dbReference type="ARBA" id="ARBA00048613"/>
    </source>
</evidence>
<evidence type="ECO:0000313" key="23">
    <source>
        <dbReference type="Proteomes" id="UP001314169"/>
    </source>
</evidence>
<evidence type="ECO:0000256" key="20">
    <source>
        <dbReference type="RuleBase" id="RU361236"/>
    </source>
</evidence>
<evidence type="ECO:0000256" key="1">
    <source>
        <dbReference type="ARBA" id="ARBA00004450"/>
    </source>
</evidence>
<dbReference type="SMART" id="SM00085">
    <property type="entry name" value="PA2c"/>
    <property type="match status" value="1"/>
</dbReference>
<keyword evidence="5" id="KW-0081">Bacteriolytic enzyme</keyword>
<evidence type="ECO:0000256" key="4">
    <source>
        <dbReference type="ARBA" id="ARBA00022525"/>
    </source>
</evidence>
<gene>
    <name evidence="22" type="ORF">MPIPNATIZW_LOCUS9002</name>
</gene>
<accession>A0ABN9ZVG6</accession>